<dbReference type="AlphaFoldDB" id="A0A9Q1QDH4"/>
<dbReference type="EMBL" id="JAKOGI010000332">
    <property type="protein sequence ID" value="KAJ8436725.1"/>
    <property type="molecule type" value="Genomic_DNA"/>
</dbReference>
<organism evidence="2 3">
    <name type="scientific">Carnegiea gigantea</name>
    <dbReference type="NCBI Taxonomy" id="171969"/>
    <lineage>
        <taxon>Eukaryota</taxon>
        <taxon>Viridiplantae</taxon>
        <taxon>Streptophyta</taxon>
        <taxon>Embryophyta</taxon>
        <taxon>Tracheophyta</taxon>
        <taxon>Spermatophyta</taxon>
        <taxon>Magnoliopsida</taxon>
        <taxon>eudicotyledons</taxon>
        <taxon>Gunneridae</taxon>
        <taxon>Pentapetalae</taxon>
        <taxon>Caryophyllales</taxon>
        <taxon>Cactineae</taxon>
        <taxon>Cactaceae</taxon>
        <taxon>Cactoideae</taxon>
        <taxon>Echinocereeae</taxon>
        <taxon>Carnegiea</taxon>
    </lineage>
</organism>
<evidence type="ECO:0000313" key="3">
    <source>
        <dbReference type="Proteomes" id="UP001153076"/>
    </source>
</evidence>
<sequence length="173" mass="19422">MEKAHQADASISLPKKEESWGSSPRSDYVPQAVAGDSDSNVSLVEDGDVDMYNAKKMESSMRELDERKMVPNEGKGRHKRHRVAGDGVVIRDNPRMRIRTLHEQAIEGKVLKQILHYHKFGILRELAMGICKRKAELSMLDVVLREKLDEITLVTTKGNVQREGTRNGGNVSS</sequence>
<reference evidence="2" key="1">
    <citation type="submission" date="2022-04" db="EMBL/GenBank/DDBJ databases">
        <title>Carnegiea gigantea Genome sequencing and assembly v2.</title>
        <authorList>
            <person name="Copetti D."/>
            <person name="Sanderson M.J."/>
            <person name="Burquez A."/>
            <person name="Wojciechowski M.F."/>
        </authorList>
    </citation>
    <scope>NUCLEOTIDE SEQUENCE</scope>
    <source>
        <strain evidence="2">SGP5-SGP5p</strain>
        <tissue evidence="2">Aerial part</tissue>
    </source>
</reference>
<accession>A0A9Q1QDH4</accession>
<keyword evidence="3" id="KW-1185">Reference proteome</keyword>
<gene>
    <name evidence="2" type="ORF">Cgig2_027396</name>
</gene>
<comment type="caution">
    <text evidence="2">The sequence shown here is derived from an EMBL/GenBank/DDBJ whole genome shotgun (WGS) entry which is preliminary data.</text>
</comment>
<name>A0A9Q1QDH4_9CARY</name>
<proteinExistence type="predicted"/>
<evidence type="ECO:0000256" key="1">
    <source>
        <dbReference type="SAM" id="MobiDB-lite"/>
    </source>
</evidence>
<evidence type="ECO:0000313" key="2">
    <source>
        <dbReference type="EMBL" id="KAJ8436725.1"/>
    </source>
</evidence>
<protein>
    <submittedName>
        <fullName evidence="2">Uncharacterized protein</fullName>
    </submittedName>
</protein>
<feature type="region of interest" description="Disordered" evidence="1">
    <location>
        <begin position="1"/>
        <end position="44"/>
    </location>
</feature>
<dbReference type="Proteomes" id="UP001153076">
    <property type="component" value="Unassembled WGS sequence"/>
</dbReference>